<evidence type="ECO:0000313" key="1">
    <source>
        <dbReference type="EMBL" id="TNN24317.1"/>
    </source>
</evidence>
<gene>
    <name evidence="1" type="ORF">EYF80_065560</name>
</gene>
<comment type="caution">
    <text evidence="1">The sequence shown here is derived from an EMBL/GenBank/DDBJ whole genome shotgun (WGS) entry which is preliminary data.</text>
</comment>
<organism evidence="1 2">
    <name type="scientific">Liparis tanakae</name>
    <name type="common">Tanaka's snailfish</name>
    <dbReference type="NCBI Taxonomy" id="230148"/>
    <lineage>
        <taxon>Eukaryota</taxon>
        <taxon>Metazoa</taxon>
        <taxon>Chordata</taxon>
        <taxon>Craniata</taxon>
        <taxon>Vertebrata</taxon>
        <taxon>Euteleostomi</taxon>
        <taxon>Actinopterygii</taxon>
        <taxon>Neopterygii</taxon>
        <taxon>Teleostei</taxon>
        <taxon>Neoteleostei</taxon>
        <taxon>Acanthomorphata</taxon>
        <taxon>Eupercaria</taxon>
        <taxon>Perciformes</taxon>
        <taxon>Cottioidei</taxon>
        <taxon>Cottales</taxon>
        <taxon>Liparidae</taxon>
        <taxon>Liparis</taxon>
    </lineage>
</organism>
<sequence>MLPGGWFGIRRAGLGPPGYRGDMKGCGKGREKDITMTFFQDRSGEERPFELLPDRHFLLEYHI</sequence>
<dbReference type="EMBL" id="SRLO01015755">
    <property type="protein sequence ID" value="TNN24317.1"/>
    <property type="molecule type" value="Genomic_DNA"/>
</dbReference>
<evidence type="ECO:0000313" key="2">
    <source>
        <dbReference type="Proteomes" id="UP000314294"/>
    </source>
</evidence>
<accession>A0A4Z2E6E0</accession>
<proteinExistence type="predicted"/>
<dbReference type="Proteomes" id="UP000314294">
    <property type="component" value="Unassembled WGS sequence"/>
</dbReference>
<protein>
    <submittedName>
        <fullName evidence="1">Uncharacterized protein</fullName>
    </submittedName>
</protein>
<name>A0A4Z2E6E0_9TELE</name>
<dbReference type="AlphaFoldDB" id="A0A4Z2E6E0"/>
<reference evidence="1 2" key="1">
    <citation type="submission" date="2019-03" db="EMBL/GenBank/DDBJ databases">
        <title>First draft genome of Liparis tanakae, snailfish: a comprehensive survey of snailfish specific genes.</title>
        <authorList>
            <person name="Kim W."/>
            <person name="Song I."/>
            <person name="Jeong J.-H."/>
            <person name="Kim D."/>
            <person name="Kim S."/>
            <person name="Ryu S."/>
            <person name="Song J.Y."/>
            <person name="Lee S.K."/>
        </authorList>
    </citation>
    <scope>NUCLEOTIDE SEQUENCE [LARGE SCALE GENOMIC DNA]</scope>
    <source>
        <tissue evidence="1">Muscle</tissue>
    </source>
</reference>
<keyword evidence="2" id="KW-1185">Reference proteome</keyword>